<reference evidence="1 2" key="1">
    <citation type="submission" date="2020-08" db="EMBL/GenBank/DDBJ databases">
        <title>Bridging the membrane lipid divide: bacteria of the FCB group superphylum have the potential to synthesize archaeal ether lipids.</title>
        <authorList>
            <person name="Villanueva L."/>
            <person name="Von Meijenfeldt F.A.B."/>
            <person name="Westbye A.B."/>
            <person name="Yadav S."/>
            <person name="Hopmans E.C."/>
            <person name="Dutilh B.E."/>
            <person name="Sinninghe Damste J.S."/>
        </authorList>
    </citation>
    <scope>NUCLEOTIDE SEQUENCE [LARGE SCALE GENOMIC DNA]</scope>
    <source>
        <strain evidence="1">NIOZ-UU17</strain>
    </source>
</reference>
<dbReference type="Pfam" id="PF02585">
    <property type="entry name" value="PIG-L"/>
    <property type="match status" value="1"/>
</dbReference>
<comment type="caution">
    <text evidence="1">The sequence shown here is derived from an EMBL/GenBank/DDBJ whole genome shotgun (WGS) entry which is preliminary data.</text>
</comment>
<proteinExistence type="predicted"/>
<name>A0A8J6NPD5_9BACT</name>
<dbReference type="GO" id="GO:0016811">
    <property type="term" value="F:hydrolase activity, acting on carbon-nitrogen (but not peptide) bonds, in linear amides"/>
    <property type="evidence" value="ECO:0007669"/>
    <property type="project" value="TreeGrafter"/>
</dbReference>
<gene>
    <name evidence="1" type="ORF">H8D96_03895</name>
</gene>
<sequence length="207" mass="23550">MKKIKILAIGAHPDDIEFGCAGTLIKYTDKGHRLFLMVMTEGGFGGSTSVRAREQSDSREILGAEEIFWGGYEDTHLLMDQKTISKIEEVISKVRPDFIFCNFRDDTHQDHRHLAQATISATRYIRNVLFYEGPTTQSFTPHIFVDISDTLDRKIKALEAHRSQVTKTNIEDLTVVELARSSANFRGIQGRVKYAEAFHSLRLFINI</sequence>
<dbReference type="Proteomes" id="UP000605201">
    <property type="component" value="Unassembled WGS sequence"/>
</dbReference>
<dbReference type="InterPro" id="IPR003737">
    <property type="entry name" value="GlcNAc_PI_deacetylase-related"/>
</dbReference>
<dbReference type="SUPFAM" id="SSF102588">
    <property type="entry name" value="LmbE-like"/>
    <property type="match status" value="1"/>
</dbReference>
<dbReference type="PANTHER" id="PTHR12993:SF30">
    <property type="entry name" value="N-ACETYL-ALPHA-D-GLUCOSAMINYL L-MALATE DEACETYLASE 1"/>
    <property type="match status" value="1"/>
</dbReference>
<protein>
    <submittedName>
        <fullName evidence="1">PIG-L family deacetylase</fullName>
    </submittedName>
</protein>
<dbReference type="AlphaFoldDB" id="A0A8J6NPD5"/>
<dbReference type="Gene3D" id="3.40.50.10320">
    <property type="entry name" value="LmbE-like"/>
    <property type="match status" value="1"/>
</dbReference>
<evidence type="ECO:0000313" key="2">
    <source>
        <dbReference type="Proteomes" id="UP000605201"/>
    </source>
</evidence>
<dbReference type="EMBL" id="JACNIG010000106">
    <property type="protein sequence ID" value="MBC8431041.1"/>
    <property type="molecule type" value="Genomic_DNA"/>
</dbReference>
<dbReference type="PANTHER" id="PTHR12993">
    <property type="entry name" value="N-ACETYLGLUCOSAMINYL-PHOSPHATIDYLINOSITOL DE-N-ACETYLASE-RELATED"/>
    <property type="match status" value="1"/>
</dbReference>
<dbReference type="InterPro" id="IPR024078">
    <property type="entry name" value="LmbE-like_dom_sf"/>
</dbReference>
<accession>A0A8J6NPD5</accession>
<evidence type="ECO:0000313" key="1">
    <source>
        <dbReference type="EMBL" id="MBC8431041.1"/>
    </source>
</evidence>
<organism evidence="1 2">
    <name type="scientific">Candidatus Desulfatibia vada</name>
    <dbReference type="NCBI Taxonomy" id="2841696"/>
    <lineage>
        <taxon>Bacteria</taxon>
        <taxon>Pseudomonadati</taxon>
        <taxon>Thermodesulfobacteriota</taxon>
        <taxon>Desulfobacteria</taxon>
        <taxon>Desulfobacterales</taxon>
        <taxon>Desulfobacterales incertae sedis</taxon>
        <taxon>Candidatus Desulfatibia</taxon>
    </lineage>
</organism>